<dbReference type="PANTHER" id="PTHR23504">
    <property type="entry name" value="MAJOR FACILITATOR SUPERFAMILY DOMAIN-CONTAINING PROTEIN 10"/>
    <property type="match status" value="1"/>
</dbReference>
<feature type="transmembrane region" description="Helical" evidence="7">
    <location>
        <begin position="77"/>
        <end position="97"/>
    </location>
</feature>
<keyword evidence="9" id="KW-1185">Reference proteome</keyword>
<evidence type="ECO:0000256" key="7">
    <source>
        <dbReference type="SAM" id="Phobius"/>
    </source>
</evidence>
<evidence type="ECO:0000313" key="8">
    <source>
        <dbReference type="EMBL" id="TKA23715.1"/>
    </source>
</evidence>
<feature type="transmembrane region" description="Helical" evidence="7">
    <location>
        <begin position="211"/>
        <end position="234"/>
    </location>
</feature>
<dbReference type="GO" id="GO:0016020">
    <property type="term" value="C:membrane"/>
    <property type="evidence" value="ECO:0007669"/>
    <property type="project" value="UniProtKB-SubCell"/>
</dbReference>
<feature type="transmembrane region" description="Helical" evidence="7">
    <location>
        <begin position="146"/>
        <end position="170"/>
    </location>
</feature>
<feature type="transmembrane region" description="Helical" evidence="7">
    <location>
        <begin position="112"/>
        <end position="134"/>
    </location>
</feature>
<feature type="transmembrane region" description="Helical" evidence="7">
    <location>
        <begin position="381"/>
        <end position="400"/>
    </location>
</feature>
<evidence type="ECO:0008006" key="10">
    <source>
        <dbReference type="Google" id="ProtNLM"/>
    </source>
</evidence>
<dbReference type="OrthoDB" id="419616at2759"/>
<evidence type="ECO:0000256" key="3">
    <source>
        <dbReference type="ARBA" id="ARBA00022692"/>
    </source>
</evidence>
<comment type="caution">
    <text evidence="8">The sequence shown here is derived from an EMBL/GenBank/DDBJ whole genome shotgun (WGS) entry which is preliminary data.</text>
</comment>
<name>A0A4U0TPP7_9PEZI</name>
<dbReference type="GO" id="GO:0022857">
    <property type="term" value="F:transmembrane transporter activity"/>
    <property type="evidence" value="ECO:0007669"/>
    <property type="project" value="InterPro"/>
</dbReference>
<dbReference type="Pfam" id="PF07690">
    <property type="entry name" value="MFS_1"/>
    <property type="match status" value="1"/>
</dbReference>
<accession>A0A4U0TPP7</accession>
<feature type="transmembrane region" description="Helical" evidence="7">
    <location>
        <begin position="246"/>
        <end position="265"/>
    </location>
</feature>
<evidence type="ECO:0000256" key="6">
    <source>
        <dbReference type="SAM" id="MobiDB-lite"/>
    </source>
</evidence>
<dbReference type="EMBL" id="NAJL01000052">
    <property type="protein sequence ID" value="TKA23715.1"/>
    <property type="molecule type" value="Genomic_DNA"/>
</dbReference>
<feature type="transmembrane region" description="Helical" evidence="7">
    <location>
        <begin position="307"/>
        <end position="332"/>
    </location>
</feature>
<gene>
    <name evidence="8" type="ORF">B0A50_06551</name>
</gene>
<dbReference type="PANTHER" id="PTHR23504:SF3">
    <property type="entry name" value="MAJOR FACILITATOR SUPERFAMILY (MFS) PROFILE DOMAIN-CONTAINING PROTEIN"/>
    <property type="match status" value="1"/>
</dbReference>
<dbReference type="InterPro" id="IPR011701">
    <property type="entry name" value="MFS"/>
</dbReference>
<feature type="compositionally biased region" description="Acidic residues" evidence="6">
    <location>
        <begin position="60"/>
        <end position="69"/>
    </location>
</feature>
<comment type="subcellular location">
    <subcellularLocation>
        <location evidence="1">Membrane</location>
        <topology evidence="1">Multi-pass membrane protein</topology>
    </subcellularLocation>
</comment>
<keyword evidence="3 7" id="KW-0812">Transmembrane</keyword>
<feature type="region of interest" description="Disordered" evidence="6">
    <location>
        <begin position="1"/>
        <end position="70"/>
    </location>
</feature>
<dbReference type="AlphaFoldDB" id="A0A4U0TPP7"/>
<sequence>MAETTGASNEAPRRASVITNADETTPLLFVPKTGGPDPNGDVRKNDHAQDGPTASRMDAEGEEAEEEEERPMPYGQILLLCYASLSEPVAYFAIFPFMPEMVFRTGIPKANIGFWTGMIESLFSLVQMVLMIFYGRAADKLGRKPVLVFSLAGMSVFTALFGAFCLSAALTSFFGLKETLDTHASPDAKAKSRMTTSEVLKSPGVPMVLTIYGYSMLLGLGYTAVSPVFLYTDVKLGGWGFSDQKIAAFLALAGASQSMWMLIGFPPLQRRLGTGNLLRAAAVAWAAMFAVYPMLNEILRQDWRTAFWSISIPFLILSSGVSMAFACVQLCLNDISPSPTVLATLNALGLTVNSAVRAFAPLAFTSVYAAGVNAGWLDGHLIWVILVALALGFNVACYFLPKAAEGVYKKPAPAEDNEDERVAR</sequence>
<reference evidence="8 9" key="1">
    <citation type="submission" date="2017-03" db="EMBL/GenBank/DDBJ databases">
        <title>Genomes of endolithic fungi from Antarctica.</title>
        <authorList>
            <person name="Coleine C."/>
            <person name="Masonjones S."/>
            <person name="Stajich J.E."/>
        </authorList>
    </citation>
    <scope>NUCLEOTIDE SEQUENCE [LARGE SCALE GENOMIC DNA]</scope>
    <source>
        <strain evidence="8 9">CCFEE 6315</strain>
    </source>
</reference>
<dbReference type="InterPro" id="IPR036259">
    <property type="entry name" value="MFS_trans_sf"/>
</dbReference>
<dbReference type="Proteomes" id="UP000308549">
    <property type="component" value="Unassembled WGS sequence"/>
</dbReference>
<proteinExistence type="predicted"/>
<feature type="compositionally biased region" description="Basic and acidic residues" evidence="6">
    <location>
        <begin position="40"/>
        <end position="49"/>
    </location>
</feature>
<keyword evidence="5 7" id="KW-0472">Membrane</keyword>
<evidence type="ECO:0000313" key="9">
    <source>
        <dbReference type="Proteomes" id="UP000308549"/>
    </source>
</evidence>
<evidence type="ECO:0000256" key="1">
    <source>
        <dbReference type="ARBA" id="ARBA00004141"/>
    </source>
</evidence>
<evidence type="ECO:0000256" key="4">
    <source>
        <dbReference type="ARBA" id="ARBA00022989"/>
    </source>
</evidence>
<keyword evidence="4 7" id="KW-1133">Transmembrane helix</keyword>
<keyword evidence="2" id="KW-0813">Transport</keyword>
<feature type="transmembrane region" description="Helical" evidence="7">
    <location>
        <begin position="277"/>
        <end position="295"/>
    </location>
</feature>
<dbReference type="SUPFAM" id="SSF103473">
    <property type="entry name" value="MFS general substrate transporter"/>
    <property type="match status" value="1"/>
</dbReference>
<dbReference type="Gene3D" id="1.20.1250.20">
    <property type="entry name" value="MFS general substrate transporter like domains"/>
    <property type="match status" value="2"/>
</dbReference>
<protein>
    <recommendedName>
        <fullName evidence="10">Major facilitator superfamily transporter</fullName>
    </recommendedName>
</protein>
<organism evidence="8 9">
    <name type="scientific">Salinomyces thailandicus</name>
    <dbReference type="NCBI Taxonomy" id="706561"/>
    <lineage>
        <taxon>Eukaryota</taxon>
        <taxon>Fungi</taxon>
        <taxon>Dikarya</taxon>
        <taxon>Ascomycota</taxon>
        <taxon>Pezizomycotina</taxon>
        <taxon>Dothideomycetes</taxon>
        <taxon>Dothideomycetidae</taxon>
        <taxon>Mycosphaerellales</taxon>
        <taxon>Teratosphaeriaceae</taxon>
        <taxon>Salinomyces</taxon>
    </lineage>
</organism>
<evidence type="ECO:0000256" key="2">
    <source>
        <dbReference type="ARBA" id="ARBA00022448"/>
    </source>
</evidence>
<evidence type="ECO:0000256" key="5">
    <source>
        <dbReference type="ARBA" id="ARBA00023136"/>
    </source>
</evidence>